<feature type="domain" description="NACHT" evidence="4">
    <location>
        <begin position="229"/>
        <end position="372"/>
    </location>
</feature>
<feature type="region of interest" description="Disordered" evidence="3">
    <location>
        <begin position="551"/>
        <end position="574"/>
    </location>
</feature>
<evidence type="ECO:0000259" key="4">
    <source>
        <dbReference type="PROSITE" id="PS50837"/>
    </source>
</evidence>
<dbReference type="SMART" id="SM00248">
    <property type="entry name" value="ANK"/>
    <property type="match status" value="7"/>
</dbReference>
<evidence type="ECO:0000313" key="6">
    <source>
        <dbReference type="Proteomes" id="UP000803884"/>
    </source>
</evidence>
<gene>
    <name evidence="5" type="ORF">WHR41_06646</name>
</gene>
<keyword evidence="6" id="KW-1185">Reference proteome</keyword>
<dbReference type="SUPFAM" id="SSF48403">
    <property type="entry name" value="Ankyrin repeat"/>
    <property type="match status" value="1"/>
</dbReference>
<dbReference type="Gene3D" id="1.25.40.20">
    <property type="entry name" value="Ankyrin repeat-containing domain"/>
    <property type="match status" value="1"/>
</dbReference>
<dbReference type="PROSITE" id="PS50088">
    <property type="entry name" value="ANK_REPEAT"/>
    <property type="match status" value="3"/>
</dbReference>
<dbReference type="InterPro" id="IPR027417">
    <property type="entry name" value="P-loop_NTPase"/>
</dbReference>
<dbReference type="Pfam" id="PF13637">
    <property type="entry name" value="Ank_4"/>
    <property type="match status" value="1"/>
</dbReference>
<feature type="repeat" description="ANK" evidence="2">
    <location>
        <begin position="806"/>
        <end position="838"/>
    </location>
</feature>
<keyword evidence="1" id="KW-0677">Repeat</keyword>
<reference evidence="5 6" key="1">
    <citation type="journal article" date="2020" name="Microbiol. Resour. Announc.">
        <title>Draft Genome Sequence of a Cladosporium Species Isolated from the Mesophotic Ascidian Didemnum maculosum.</title>
        <authorList>
            <person name="Gioti A."/>
            <person name="Siaperas R."/>
            <person name="Nikolaivits E."/>
            <person name="Le Goff G."/>
            <person name="Ouazzani J."/>
            <person name="Kotoulas G."/>
            <person name="Topakas E."/>
        </authorList>
    </citation>
    <scope>NUCLEOTIDE SEQUENCE [LARGE SCALE GENOMIC DNA]</scope>
    <source>
        <strain evidence="5 6">TM138-S3</strain>
    </source>
</reference>
<dbReference type="RefSeq" id="XP_069227899.1">
    <property type="nucleotide sequence ID" value="XM_069375251.1"/>
</dbReference>
<dbReference type="InterPro" id="IPR002110">
    <property type="entry name" value="Ankyrin_rpt"/>
</dbReference>
<comment type="caution">
    <text evidence="5">The sequence shown here is derived from an EMBL/GenBank/DDBJ whole genome shotgun (WGS) entry which is preliminary data.</text>
</comment>
<name>A0AB34KNE1_9PEZI</name>
<dbReference type="InterPro" id="IPR056884">
    <property type="entry name" value="NPHP3-like_N"/>
</dbReference>
<dbReference type="InterPro" id="IPR036770">
    <property type="entry name" value="Ankyrin_rpt-contain_sf"/>
</dbReference>
<dbReference type="Gene3D" id="3.40.50.300">
    <property type="entry name" value="P-loop containing nucleotide triphosphate hydrolases"/>
    <property type="match status" value="1"/>
</dbReference>
<dbReference type="PROSITE" id="PS50297">
    <property type="entry name" value="ANK_REP_REGION"/>
    <property type="match status" value="2"/>
</dbReference>
<dbReference type="GeneID" id="96008089"/>
<dbReference type="PROSITE" id="PS50837">
    <property type="entry name" value="NACHT"/>
    <property type="match status" value="1"/>
</dbReference>
<keyword evidence="2" id="KW-0040">ANK repeat</keyword>
<dbReference type="PANTHER" id="PTHR10039:SF16">
    <property type="entry name" value="GPI INOSITOL-DEACYLASE"/>
    <property type="match status" value="1"/>
</dbReference>
<dbReference type="InterPro" id="IPR007111">
    <property type="entry name" value="NACHT_NTPase"/>
</dbReference>
<feature type="repeat" description="ANK" evidence="2">
    <location>
        <begin position="842"/>
        <end position="871"/>
    </location>
</feature>
<evidence type="ECO:0000256" key="3">
    <source>
        <dbReference type="SAM" id="MobiDB-lite"/>
    </source>
</evidence>
<dbReference type="PANTHER" id="PTHR10039">
    <property type="entry name" value="AMELOGENIN"/>
    <property type="match status" value="1"/>
</dbReference>
<dbReference type="Pfam" id="PF12796">
    <property type="entry name" value="Ank_2"/>
    <property type="match status" value="1"/>
</dbReference>
<sequence length="945" mass="104654">MDPGTAVGIASFGIQICQGLLKYYDAWKGYDSDMSSTYNAIADLSKTLALLKGTLQQGVDNERTERMVTCVKSCENALWELEDKRRSLQRYGQPEGLRQKMLSELQRSWYPFKKGTLEALKSRVWGVQDRLRFALQALQLDVDTESQKLVLRVLSQISTQGDSLAGLAAQNQRILDMQQSDEFRKIVAWIAPPDPGTNHATARQRHEGKTGGWLLTSTQYQSWKAGAVSHLWMYGKAGCGKTILFSTAVEDIRNDFEQDPDVSHAFFYFSFSDERKQSDGDLLRSLVAQLGWRDPGLSMLRQAYENSRQSVPGPDELQKILLASIRSCSRVYLLLDALDECPEDDGTRQNVLERIERLTQQTPNLSVFATSRELDKIRKAMEGLGPEPLRVIAPVVDADIRVWMSTQMTRDPSFRELSPELQTLIEVTISSRADGMFRWAYCQLQELKSLDSFKPKFVKEVLRTLPADLDTTYAQMLTRIKKLYHQEAHTLLSWLAYARSPPTLAQLVEAAITDPGQESCIDTDERGGLRDTLRILSGLVTIEEDQDADAESQWKTGQSTYDASTAGNRQGDALTRDLSLTPQTRVRLAHFSVKEYLESRRILTSEACRFHLESVTGHRFLAQSCLTYLRHYSVSSEKASNESDLETFPLLQYAAESWFHHCALQQGSGEASRELTFLQQDHARHHWRMVHDPDEDWNVPFGDRSEPLPSAIYYASLLGLGPVVSSLLSSRADVNAQGGRYGNALQAALARGHKGVVQLLLDDRANVNAQGGFYGNALQAASLGGDKEVVQLLLDNRANVNARGGDYDNALYAASARGHKEVVQLLLDNGAHVNAQGGLYGNALQAASARGHEGLVHLLLDNGAQINAPGGVYGSALQAASVRGNKEMVQLLLDKGAHVNAQGGYFDNALQAASLGGHKEVVQLLQASGALYSSPDADRFAEPNN</sequence>
<proteinExistence type="predicted"/>
<accession>A0AB34KNE1</accession>
<evidence type="ECO:0000256" key="2">
    <source>
        <dbReference type="PROSITE-ProRule" id="PRU00023"/>
    </source>
</evidence>
<dbReference type="AlphaFoldDB" id="A0AB34KNE1"/>
<feature type="compositionally biased region" description="Polar residues" evidence="3">
    <location>
        <begin position="553"/>
        <end position="568"/>
    </location>
</feature>
<dbReference type="Pfam" id="PF24883">
    <property type="entry name" value="NPHP3_N"/>
    <property type="match status" value="1"/>
</dbReference>
<organism evidence="5 6">
    <name type="scientific">Cladosporium halotolerans</name>
    <dbReference type="NCBI Taxonomy" id="1052096"/>
    <lineage>
        <taxon>Eukaryota</taxon>
        <taxon>Fungi</taxon>
        <taxon>Dikarya</taxon>
        <taxon>Ascomycota</taxon>
        <taxon>Pezizomycotina</taxon>
        <taxon>Dothideomycetes</taxon>
        <taxon>Dothideomycetidae</taxon>
        <taxon>Cladosporiales</taxon>
        <taxon>Cladosporiaceae</taxon>
        <taxon>Cladosporium</taxon>
    </lineage>
</organism>
<dbReference type="Pfam" id="PF00023">
    <property type="entry name" value="Ank"/>
    <property type="match status" value="1"/>
</dbReference>
<feature type="repeat" description="ANK" evidence="2">
    <location>
        <begin position="875"/>
        <end position="904"/>
    </location>
</feature>
<dbReference type="Proteomes" id="UP000803884">
    <property type="component" value="Unassembled WGS sequence"/>
</dbReference>
<evidence type="ECO:0000313" key="5">
    <source>
        <dbReference type="EMBL" id="KAL1584793.1"/>
    </source>
</evidence>
<dbReference type="SUPFAM" id="SSF52540">
    <property type="entry name" value="P-loop containing nucleoside triphosphate hydrolases"/>
    <property type="match status" value="1"/>
</dbReference>
<dbReference type="EMBL" id="JAAQHG020000023">
    <property type="protein sequence ID" value="KAL1584793.1"/>
    <property type="molecule type" value="Genomic_DNA"/>
</dbReference>
<evidence type="ECO:0000256" key="1">
    <source>
        <dbReference type="ARBA" id="ARBA00022737"/>
    </source>
</evidence>
<protein>
    <recommendedName>
        <fullName evidence="4">NACHT domain-containing protein</fullName>
    </recommendedName>
</protein>